<feature type="domain" description="Homeobox" evidence="9">
    <location>
        <begin position="73"/>
        <end position="127"/>
    </location>
</feature>
<feature type="compositionally biased region" description="Polar residues" evidence="8">
    <location>
        <begin position="700"/>
        <end position="713"/>
    </location>
</feature>
<keyword evidence="3 6" id="KW-0238">DNA-binding</keyword>
<dbReference type="Gene3D" id="1.10.10.60">
    <property type="entry name" value="Homeodomain-like"/>
    <property type="match status" value="1"/>
</dbReference>
<dbReference type="InterPro" id="IPR017970">
    <property type="entry name" value="Homeobox_CS"/>
</dbReference>
<dbReference type="PANTHER" id="PTHR24341:SF6">
    <property type="entry name" value="HOMEOBOX PROTEIN INVECTED"/>
    <property type="match status" value="1"/>
</dbReference>
<gene>
    <name evidence="10" type="ORF">ALECFALPRED_008459</name>
</gene>
<name>A0A8H3IA09_9LECA</name>
<proteinExistence type="inferred from homology"/>
<dbReference type="OrthoDB" id="6159439at2759"/>
<dbReference type="PROSITE" id="PS50071">
    <property type="entry name" value="HOMEOBOX_2"/>
    <property type="match status" value="1"/>
</dbReference>
<comment type="caution">
    <text evidence="10">The sequence shown here is derived from an EMBL/GenBank/DDBJ whole genome shotgun (WGS) entry which is preliminary data.</text>
</comment>
<keyword evidence="11" id="KW-1185">Reference proteome</keyword>
<dbReference type="SMART" id="SM00389">
    <property type="entry name" value="HOX"/>
    <property type="match status" value="1"/>
</dbReference>
<dbReference type="GO" id="GO:0000981">
    <property type="term" value="F:DNA-binding transcription factor activity, RNA polymerase II-specific"/>
    <property type="evidence" value="ECO:0007669"/>
    <property type="project" value="InterPro"/>
</dbReference>
<dbReference type="AlphaFoldDB" id="A0A8H3IA09"/>
<dbReference type="Pfam" id="PF00046">
    <property type="entry name" value="Homeodomain"/>
    <property type="match status" value="1"/>
</dbReference>
<dbReference type="PROSITE" id="PS00027">
    <property type="entry name" value="HOMEOBOX_1"/>
    <property type="match status" value="1"/>
</dbReference>
<evidence type="ECO:0000256" key="7">
    <source>
        <dbReference type="RuleBase" id="RU000682"/>
    </source>
</evidence>
<dbReference type="CDD" id="cd00086">
    <property type="entry name" value="homeodomain"/>
    <property type="match status" value="1"/>
</dbReference>
<feature type="DNA-binding region" description="Homeobox" evidence="6">
    <location>
        <begin position="75"/>
        <end position="128"/>
    </location>
</feature>
<evidence type="ECO:0000256" key="1">
    <source>
        <dbReference type="ARBA" id="ARBA00004123"/>
    </source>
</evidence>
<protein>
    <recommendedName>
        <fullName evidence="9">Homeobox domain-containing protein</fullName>
    </recommendedName>
</protein>
<dbReference type="InterPro" id="IPR001356">
    <property type="entry name" value="HD"/>
</dbReference>
<dbReference type="GO" id="GO:0016586">
    <property type="term" value="C:RSC-type complex"/>
    <property type="evidence" value="ECO:0007669"/>
    <property type="project" value="TreeGrafter"/>
</dbReference>
<keyword evidence="5 6" id="KW-0539">Nucleus</keyword>
<dbReference type="Proteomes" id="UP000664203">
    <property type="component" value="Unassembled WGS sequence"/>
</dbReference>
<feature type="compositionally biased region" description="Polar residues" evidence="8">
    <location>
        <begin position="412"/>
        <end position="431"/>
    </location>
</feature>
<feature type="compositionally biased region" description="Polar residues" evidence="8">
    <location>
        <begin position="143"/>
        <end position="154"/>
    </location>
</feature>
<feature type="compositionally biased region" description="Basic and acidic residues" evidence="8">
    <location>
        <begin position="31"/>
        <end position="40"/>
    </location>
</feature>
<comment type="similarity">
    <text evidence="2">Belongs to the engrailed homeobox family.</text>
</comment>
<feature type="region of interest" description="Disordered" evidence="8">
    <location>
        <begin position="120"/>
        <end position="170"/>
    </location>
</feature>
<feature type="compositionally biased region" description="Pro residues" evidence="8">
    <location>
        <begin position="672"/>
        <end position="684"/>
    </location>
</feature>
<dbReference type="GO" id="GO:0003677">
    <property type="term" value="F:DNA binding"/>
    <property type="evidence" value="ECO:0007669"/>
    <property type="project" value="UniProtKB-UniRule"/>
</dbReference>
<evidence type="ECO:0000256" key="6">
    <source>
        <dbReference type="PROSITE-ProRule" id="PRU00108"/>
    </source>
</evidence>
<evidence type="ECO:0000313" key="11">
    <source>
        <dbReference type="Proteomes" id="UP000664203"/>
    </source>
</evidence>
<keyword evidence="4 6" id="KW-0371">Homeobox</keyword>
<evidence type="ECO:0000256" key="5">
    <source>
        <dbReference type="ARBA" id="ARBA00023242"/>
    </source>
</evidence>
<evidence type="ECO:0000256" key="8">
    <source>
        <dbReference type="SAM" id="MobiDB-lite"/>
    </source>
</evidence>
<reference evidence="10" key="1">
    <citation type="submission" date="2021-03" db="EMBL/GenBank/DDBJ databases">
        <authorList>
            <person name="Tagirdzhanova G."/>
        </authorList>
    </citation>
    <scope>NUCLEOTIDE SEQUENCE</scope>
</reference>
<dbReference type="InterPro" id="IPR009057">
    <property type="entry name" value="Homeodomain-like_sf"/>
</dbReference>
<evidence type="ECO:0000313" key="10">
    <source>
        <dbReference type="EMBL" id="CAF9913015.1"/>
    </source>
</evidence>
<dbReference type="InterPro" id="IPR050720">
    <property type="entry name" value="Engrailed_Homeobox_TFs"/>
</dbReference>
<feature type="region of interest" description="Disordered" evidence="8">
    <location>
        <begin position="1"/>
        <end position="43"/>
    </location>
</feature>
<evidence type="ECO:0000256" key="3">
    <source>
        <dbReference type="ARBA" id="ARBA00023125"/>
    </source>
</evidence>
<feature type="region of interest" description="Disordered" evidence="8">
    <location>
        <begin position="380"/>
        <end position="451"/>
    </location>
</feature>
<sequence>MAHSHYEYSQPESMFPAADSGYQIPGSMPKNESHDYHTSEDTPFQVNYKPYNERQSYPAPNIANTDDGDLGTRSRLTQEQLATLEAEFAERYKPNTEYKKTLAEKMGVEFQKVNNWFQNRRAKAKHQNPQERRYDVSPEQETHQGPATTFSSTEYEGMRQPYPSENFSSPQQGAVLLTDFASFEFPNLEEMNRQYNANMDSLDSLPNFNNGATLQPDFPNAGGTDPMWSTESYDILKMPARTAIERDPFGWSPDSFADASAQMQGQRFAHSDTNAQSQPMYHTAIDGSPVGNPSTQSFVTTSSEGGEYQEFMTPPQGTSPMRSLNQSVFPHRGSDSSDLAANFDTIHIQQSRTGLGGLRGTSNAASAAALVSTTGLATPQVSPDAVASKSPFSPGSSDLAARRRRPRPLALQNDSSRSISYTGPVTSSSHLRASPPGSGKQSPVRRIRSTGNNLNVMTGRVTKSGTASAQISPRNFESCFQLASFSESQPNASIVAHVSQTARAEQSLLTPSSATFAPQAQTAWPNYVSSCSPLAPSWEQSMHDNNTPVYAAQHGFSLPPSPPGYQNVASQIPFEQAHPQQQFANYCPPQSAPPHLTSFFDASHPMAADGFNAGWPTPSVTPPEPYRHVPQMPLPMRPNHTLHHSHSGPMNFFAGPHQSFSGSHPGVGPFQPYQPPFQSTPPAPKELDIKIDIGPPVPSQHGQEVKTYTFNHSTPKDFSPGNGKK</sequence>
<dbReference type="SUPFAM" id="SSF46689">
    <property type="entry name" value="Homeodomain-like"/>
    <property type="match status" value="1"/>
</dbReference>
<comment type="subcellular location">
    <subcellularLocation>
        <location evidence="1 6 7">Nucleus</location>
    </subcellularLocation>
</comment>
<accession>A0A8H3IA09</accession>
<dbReference type="EMBL" id="CAJPDR010000059">
    <property type="protein sequence ID" value="CAF9913015.1"/>
    <property type="molecule type" value="Genomic_DNA"/>
</dbReference>
<feature type="compositionally biased region" description="Basic and acidic residues" evidence="8">
    <location>
        <begin position="128"/>
        <end position="142"/>
    </location>
</feature>
<dbReference type="PANTHER" id="PTHR24341">
    <property type="entry name" value="HOMEOBOX PROTEIN ENGRAILED"/>
    <property type="match status" value="1"/>
</dbReference>
<organism evidence="10 11">
    <name type="scientific">Alectoria fallacina</name>
    <dbReference type="NCBI Taxonomy" id="1903189"/>
    <lineage>
        <taxon>Eukaryota</taxon>
        <taxon>Fungi</taxon>
        <taxon>Dikarya</taxon>
        <taxon>Ascomycota</taxon>
        <taxon>Pezizomycotina</taxon>
        <taxon>Lecanoromycetes</taxon>
        <taxon>OSLEUM clade</taxon>
        <taxon>Lecanoromycetidae</taxon>
        <taxon>Lecanorales</taxon>
        <taxon>Lecanorineae</taxon>
        <taxon>Parmeliaceae</taxon>
        <taxon>Alectoria</taxon>
    </lineage>
</organism>
<evidence type="ECO:0000256" key="4">
    <source>
        <dbReference type="ARBA" id="ARBA00023155"/>
    </source>
</evidence>
<evidence type="ECO:0000259" key="9">
    <source>
        <dbReference type="PROSITE" id="PS50071"/>
    </source>
</evidence>
<feature type="region of interest" description="Disordered" evidence="8">
    <location>
        <begin position="661"/>
        <end position="725"/>
    </location>
</feature>
<evidence type="ECO:0000256" key="2">
    <source>
        <dbReference type="ARBA" id="ARBA00010896"/>
    </source>
</evidence>